<gene>
    <name evidence="2" type="ORF">MM415B03062_0008</name>
    <name evidence="1" type="ORF">TM448A02592_0005</name>
</gene>
<evidence type="ECO:0000313" key="2">
    <source>
        <dbReference type="EMBL" id="QJA87018.1"/>
    </source>
</evidence>
<dbReference type="AlphaFoldDB" id="A0A6H1ZXT0"/>
<protein>
    <submittedName>
        <fullName evidence="1">Uncharacterized protein</fullName>
    </submittedName>
</protein>
<dbReference type="EMBL" id="MT144327">
    <property type="protein sequence ID" value="QJA52279.1"/>
    <property type="molecule type" value="Genomic_DNA"/>
</dbReference>
<reference evidence="1" key="1">
    <citation type="submission" date="2020-03" db="EMBL/GenBank/DDBJ databases">
        <title>The deep terrestrial virosphere.</title>
        <authorList>
            <person name="Holmfeldt K."/>
            <person name="Nilsson E."/>
            <person name="Simone D."/>
            <person name="Lopez-Fernandez M."/>
            <person name="Wu X."/>
            <person name="de Brujin I."/>
            <person name="Lundin D."/>
            <person name="Andersson A."/>
            <person name="Bertilsson S."/>
            <person name="Dopson M."/>
        </authorList>
    </citation>
    <scope>NUCLEOTIDE SEQUENCE</scope>
    <source>
        <strain evidence="2">MM415B03062</strain>
        <strain evidence="1">TM448A02592</strain>
    </source>
</reference>
<sequence>MPVIGDGIQVYSLVEQWRFFVSASSVTGTRVYLDESAALPAPATLTMLPNIGDTWDDDYTNVTLKTIDISYVDNNDNCPKKYVCNYDSVPSVQTAVPLSADDLPIYVDVSGEQISWVPPKGTFEWASDNSECSQVIFKQVSLATVRMYRVVKTFDVYMATVMALAGKVNATAWRGFYPRTVMFQGANMTQFLNRLGQKRWKAELIFCARSVTKELGDWTDGWNFIVREENGNWDQPRQKVTTDRLYASVDFTPLFEVDELGDEEDFFQAFPDN</sequence>
<dbReference type="EMBL" id="MT142676">
    <property type="protein sequence ID" value="QJA87018.1"/>
    <property type="molecule type" value="Genomic_DNA"/>
</dbReference>
<accession>A0A6H1ZXT0</accession>
<name>A0A6H1ZXT0_9ZZZZ</name>
<proteinExistence type="predicted"/>
<organism evidence="1">
    <name type="scientific">viral metagenome</name>
    <dbReference type="NCBI Taxonomy" id="1070528"/>
    <lineage>
        <taxon>unclassified sequences</taxon>
        <taxon>metagenomes</taxon>
        <taxon>organismal metagenomes</taxon>
    </lineage>
</organism>
<evidence type="ECO:0000313" key="1">
    <source>
        <dbReference type="EMBL" id="QJA52279.1"/>
    </source>
</evidence>